<evidence type="ECO:0000256" key="3">
    <source>
        <dbReference type="ARBA" id="ARBA00022475"/>
    </source>
</evidence>
<keyword evidence="4" id="KW-0202">Cytokine</keyword>
<keyword evidence="7" id="KW-0472">Membrane</keyword>
<dbReference type="AlphaFoldDB" id="A0A3Q2ZP56"/>
<evidence type="ECO:0000256" key="7">
    <source>
        <dbReference type="ARBA" id="ARBA00023136"/>
    </source>
</evidence>
<evidence type="ECO:0000256" key="6">
    <source>
        <dbReference type="ARBA" id="ARBA00022729"/>
    </source>
</evidence>
<dbReference type="PANTHER" id="PTHR28676:SF2">
    <property type="entry name" value="ALK AND LTK LIGAND 2"/>
    <property type="match status" value="1"/>
</dbReference>
<dbReference type="InterPro" id="IPR029364">
    <property type="entry name" value="ALKL1/2"/>
</dbReference>
<dbReference type="GO" id="GO:0005125">
    <property type="term" value="F:cytokine activity"/>
    <property type="evidence" value="ECO:0007669"/>
    <property type="project" value="UniProtKB-KW"/>
</dbReference>
<proteinExistence type="inferred from homology"/>
<dbReference type="GO" id="GO:0030971">
    <property type="term" value="F:receptor tyrosine kinase binding"/>
    <property type="evidence" value="ECO:0007669"/>
    <property type="project" value="InterPro"/>
</dbReference>
<dbReference type="GO" id="GO:0005615">
    <property type="term" value="C:extracellular space"/>
    <property type="evidence" value="ECO:0007669"/>
    <property type="project" value="UniProtKB-KW"/>
</dbReference>
<dbReference type="Ensembl" id="ENSKMAT00000005553.1">
    <property type="protein sequence ID" value="ENSKMAP00000005456.1"/>
    <property type="gene ID" value="ENSKMAG00000004151.1"/>
</dbReference>
<accession>A0A3Q2ZP56</accession>
<dbReference type="PANTHER" id="PTHR28676">
    <property type="entry name" value="ALK AND LTK LIGAND 2-RELATED"/>
    <property type="match status" value="1"/>
</dbReference>
<dbReference type="STRING" id="37003.ENSKMAP00000005456"/>
<keyword evidence="11" id="KW-1185">Reference proteome</keyword>
<evidence type="ECO:0008006" key="12">
    <source>
        <dbReference type="Google" id="ProtNLM"/>
    </source>
</evidence>
<dbReference type="Pfam" id="PF15129">
    <property type="entry name" value="ALKL1_2"/>
    <property type="match status" value="1"/>
</dbReference>
<evidence type="ECO:0000256" key="8">
    <source>
        <dbReference type="ARBA" id="ARBA00023157"/>
    </source>
</evidence>
<comment type="similarity">
    <text evidence="9">Belongs to the ALKAL family.</text>
</comment>
<evidence type="ECO:0000256" key="5">
    <source>
        <dbReference type="ARBA" id="ARBA00022525"/>
    </source>
</evidence>
<evidence type="ECO:0000313" key="10">
    <source>
        <dbReference type="Ensembl" id="ENSKMAP00000005456.1"/>
    </source>
</evidence>
<dbReference type="GO" id="GO:0005886">
    <property type="term" value="C:plasma membrane"/>
    <property type="evidence" value="ECO:0007669"/>
    <property type="project" value="UniProtKB-SubCell"/>
</dbReference>
<protein>
    <recommendedName>
        <fullName evidence="12">ALK and LTK ligand 2a</fullName>
    </recommendedName>
</protein>
<keyword evidence="8" id="KW-1015">Disulfide bond</keyword>
<organism evidence="10 11">
    <name type="scientific">Kryptolebias marmoratus</name>
    <name type="common">Mangrove killifish</name>
    <name type="synonym">Rivulus marmoratus</name>
    <dbReference type="NCBI Taxonomy" id="37003"/>
    <lineage>
        <taxon>Eukaryota</taxon>
        <taxon>Metazoa</taxon>
        <taxon>Chordata</taxon>
        <taxon>Craniata</taxon>
        <taxon>Vertebrata</taxon>
        <taxon>Euteleostomi</taxon>
        <taxon>Actinopterygii</taxon>
        <taxon>Neopterygii</taxon>
        <taxon>Teleostei</taxon>
        <taxon>Neoteleostei</taxon>
        <taxon>Acanthomorphata</taxon>
        <taxon>Ovalentaria</taxon>
        <taxon>Atherinomorphae</taxon>
        <taxon>Cyprinodontiformes</taxon>
        <taxon>Rivulidae</taxon>
        <taxon>Kryptolebias</taxon>
    </lineage>
</organism>
<sequence>MSHKALSQRYNKKSTQFSDLLMSGESVICCGPLYFKPRCRRQFHRLYHNTRDCTVPAYYKRCALLLTQLAKRPHCAER</sequence>
<reference evidence="10" key="2">
    <citation type="submission" date="2025-09" db="UniProtKB">
        <authorList>
            <consortium name="Ensembl"/>
        </authorList>
    </citation>
    <scope>IDENTIFICATION</scope>
</reference>
<dbReference type="Proteomes" id="UP000264800">
    <property type="component" value="Unplaced"/>
</dbReference>
<dbReference type="GeneTree" id="ENSGT00940000177933"/>
<keyword evidence="5" id="KW-0964">Secreted</keyword>
<reference evidence="10" key="1">
    <citation type="submission" date="2025-08" db="UniProtKB">
        <authorList>
            <consortium name="Ensembl"/>
        </authorList>
    </citation>
    <scope>IDENTIFICATION</scope>
</reference>
<dbReference type="GO" id="GO:0030298">
    <property type="term" value="F:receptor signaling protein tyrosine kinase activator activity"/>
    <property type="evidence" value="ECO:0007669"/>
    <property type="project" value="InterPro"/>
</dbReference>
<name>A0A3Q2ZP56_KRYMA</name>
<evidence type="ECO:0000256" key="1">
    <source>
        <dbReference type="ARBA" id="ARBA00004236"/>
    </source>
</evidence>
<dbReference type="GO" id="GO:0070374">
    <property type="term" value="P:positive regulation of ERK1 and ERK2 cascade"/>
    <property type="evidence" value="ECO:0007669"/>
    <property type="project" value="TreeGrafter"/>
</dbReference>
<evidence type="ECO:0000256" key="4">
    <source>
        <dbReference type="ARBA" id="ARBA00022514"/>
    </source>
</evidence>
<comment type="subcellular location">
    <subcellularLocation>
        <location evidence="1">Cell membrane</location>
    </subcellularLocation>
    <subcellularLocation>
        <location evidence="2">Secreted</location>
    </subcellularLocation>
</comment>
<keyword evidence="3" id="KW-1003">Cell membrane</keyword>
<evidence type="ECO:0000256" key="2">
    <source>
        <dbReference type="ARBA" id="ARBA00004613"/>
    </source>
</evidence>
<evidence type="ECO:0000313" key="11">
    <source>
        <dbReference type="Proteomes" id="UP000264800"/>
    </source>
</evidence>
<keyword evidence="6" id="KW-0732">Signal</keyword>
<dbReference type="GO" id="GO:0070378">
    <property type="term" value="P:positive regulation of ERK5 cascade"/>
    <property type="evidence" value="ECO:0007669"/>
    <property type="project" value="TreeGrafter"/>
</dbReference>
<evidence type="ECO:0000256" key="9">
    <source>
        <dbReference type="ARBA" id="ARBA00033741"/>
    </source>
</evidence>